<evidence type="ECO:0000313" key="3">
    <source>
        <dbReference type="Proteomes" id="UP000198863"/>
    </source>
</evidence>
<organism evidence="2 3">
    <name type="scientific">Klenkia brasiliensis</name>
    <dbReference type="NCBI Taxonomy" id="333142"/>
    <lineage>
        <taxon>Bacteria</taxon>
        <taxon>Bacillati</taxon>
        <taxon>Actinomycetota</taxon>
        <taxon>Actinomycetes</taxon>
        <taxon>Geodermatophilales</taxon>
        <taxon>Geodermatophilaceae</taxon>
        <taxon>Klenkia</taxon>
    </lineage>
</organism>
<keyword evidence="1" id="KW-0732">Signal</keyword>
<keyword evidence="3" id="KW-1185">Reference proteome</keyword>
<feature type="signal peptide" evidence="1">
    <location>
        <begin position="1"/>
        <end position="17"/>
    </location>
</feature>
<evidence type="ECO:0008006" key="4">
    <source>
        <dbReference type="Google" id="ProtNLM"/>
    </source>
</evidence>
<dbReference type="EMBL" id="FNCF01000003">
    <property type="protein sequence ID" value="SDG34963.1"/>
    <property type="molecule type" value="Genomic_DNA"/>
</dbReference>
<evidence type="ECO:0000313" key="2">
    <source>
        <dbReference type="EMBL" id="SDG34963.1"/>
    </source>
</evidence>
<reference evidence="3" key="1">
    <citation type="submission" date="2016-10" db="EMBL/GenBank/DDBJ databases">
        <authorList>
            <person name="Varghese N."/>
            <person name="Submissions S."/>
        </authorList>
    </citation>
    <scope>NUCLEOTIDE SEQUENCE [LARGE SCALE GENOMIC DNA]</scope>
    <source>
        <strain evidence="3">DSM 44526</strain>
    </source>
</reference>
<protein>
    <recommendedName>
        <fullName evidence="4">PKD domain-containing protein</fullName>
    </recommendedName>
</protein>
<feature type="chain" id="PRO_5038399443" description="PKD domain-containing protein" evidence="1">
    <location>
        <begin position="18"/>
        <end position="297"/>
    </location>
</feature>
<dbReference type="Proteomes" id="UP000198863">
    <property type="component" value="Unassembled WGS sequence"/>
</dbReference>
<accession>A0A1G7TI07</accession>
<dbReference type="AlphaFoldDB" id="A0A1G7TI07"/>
<proteinExistence type="predicted"/>
<gene>
    <name evidence="2" type="ORF">SAMN05660324_2488</name>
</gene>
<dbReference type="RefSeq" id="WP_165640251.1">
    <property type="nucleotide sequence ID" value="NZ_FNCF01000003.1"/>
</dbReference>
<evidence type="ECO:0000256" key="1">
    <source>
        <dbReference type="SAM" id="SignalP"/>
    </source>
</evidence>
<sequence>MRSVPGALAAIVLSAGAVVLARPAAADEGCVYLSCPDRPTVGIGSGALFPSYYEERPGAIDYASNAAPEGSPPPPFEWRLRTPCQTDDTNVGACAGDQPDCAAPPDRTVIYYVVSRRALVTDGPDIGAVNGNWAQVGARCVDVTDLNPAPTPEEVFRYFQQLPLPQLSTVVQPPGGTVLVGLPTIFYTDAPVQQVFTVDIRGFAVVITAVAQGFTWHTGDGGAVVTSDGPGAPYPDQTVTYDYSSGSYSTYLTVTWGGTFTVDGSAPLEVAGTTTTDGPAVQLTAVEARAVLTNPYD</sequence>
<name>A0A1G7TI07_9ACTN</name>